<dbReference type="InterPro" id="IPR003594">
    <property type="entry name" value="HATPase_dom"/>
</dbReference>
<feature type="domain" description="PAC" evidence="11">
    <location>
        <begin position="444"/>
        <end position="496"/>
    </location>
</feature>
<evidence type="ECO:0000256" key="3">
    <source>
        <dbReference type="ARBA" id="ARBA00012438"/>
    </source>
</evidence>
<evidence type="ECO:0000259" key="12">
    <source>
        <dbReference type="PROSITE" id="PS50885"/>
    </source>
</evidence>
<dbReference type="InterPro" id="IPR000014">
    <property type="entry name" value="PAS"/>
</dbReference>
<keyword evidence="9" id="KW-1133">Transmembrane helix</keyword>
<keyword evidence="6" id="KW-0418">Kinase</keyword>
<dbReference type="Gene3D" id="3.30.565.10">
    <property type="entry name" value="Histidine kinase-like ATPase, C-terminal domain"/>
    <property type="match status" value="1"/>
</dbReference>
<dbReference type="SMART" id="SM00388">
    <property type="entry name" value="HisKA"/>
    <property type="match status" value="1"/>
</dbReference>
<evidence type="ECO:0000256" key="1">
    <source>
        <dbReference type="ARBA" id="ARBA00000085"/>
    </source>
</evidence>
<dbReference type="InterPro" id="IPR003661">
    <property type="entry name" value="HisK_dim/P_dom"/>
</dbReference>
<dbReference type="SUPFAM" id="SSF55874">
    <property type="entry name" value="ATPase domain of HSP90 chaperone/DNA topoisomerase II/histidine kinase"/>
    <property type="match status" value="1"/>
</dbReference>
<dbReference type="Gene3D" id="3.30.450.20">
    <property type="entry name" value="PAS domain"/>
    <property type="match status" value="1"/>
</dbReference>
<dbReference type="GeneID" id="99686924"/>
<dbReference type="InterPro" id="IPR003660">
    <property type="entry name" value="HAMP_dom"/>
</dbReference>
<dbReference type="SMART" id="SM00086">
    <property type="entry name" value="PAC"/>
    <property type="match status" value="1"/>
</dbReference>
<comment type="subcellular location">
    <subcellularLocation>
        <location evidence="2">Cell inner membrane</location>
        <topology evidence="2">Multi-pass membrane protein</topology>
    </subcellularLocation>
</comment>
<keyword evidence="7" id="KW-0902">Two-component regulatory system</keyword>
<dbReference type="RefSeq" id="WP_132644336.1">
    <property type="nucleotide sequence ID" value="NZ_CP181386.1"/>
</dbReference>
<dbReference type="CDD" id="cd00130">
    <property type="entry name" value="PAS"/>
    <property type="match status" value="1"/>
</dbReference>
<dbReference type="PROSITE" id="PS50885">
    <property type="entry name" value="HAMP"/>
    <property type="match status" value="1"/>
</dbReference>
<sequence length="744" mass="81975">MRLAERRSWLPSTIRGRLQLLVVACIVPGWLAAVVVLLTHYQREHDALMRSAGTSATRLLQALESEIDKHATALRMLATSPHLDRGDLRAFHDQAALARPETDALTLVIFDTQENQLLNLLVPYGGPLPPRRPLDMFPPATGDGQAQVSDLFLGAVTGVRRVSLRVPVMRDGRQRYWLVMVLSVDTLADFMRRQGLPPGWIASVVDRKGITAARTVNAERYVGTPLVPQMLQRVLNEDSSSSFTTTREGVEVLAAHARSQRWLWSVTIGAPRAELTAELRESLALFTGLAAVLLLGGLGLATVLARSIARPIQALTGPARQIGAGRRVPIPRPDMHEARELADALVSAQGLLDEREQARDLAEAALRRSEADLRLAIEASRMGTWDLDMRSGVLHHSEQHDRCFGHAEPVAEWTVESFRSALHPEDRPRVLAEAEASMRLGEALNTEFRVVWSDGSEHWLALHSLMLRDEAGAPARMIGVVADITERKQNETLRLRGVELEAQNREIAAASRRKQEFLASVSHELRTPLNGVIGFANLLRQGKVPPESARHRQYLDRIAQGGQHLLQVVNDLLDLSRIEAGKLDFRPRPLDLPVLVDEALALLREPAEAKRIGLHAELQPLPGLCLDPLRLTQVLLNLLSNAVKFTPAGGRVVLRAQALDSERWRLEVQDTGVGIGEADQARLFGRYEQAESAQPERARGSGLGLDVTRQLVQLQGGRIGVRSVVGEGSVFWVELPRSTGQPPA</sequence>
<dbReference type="Gene3D" id="6.10.340.10">
    <property type="match status" value="1"/>
</dbReference>
<dbReference type="PRINTS" id="PR00344">
    <property type="entry name" value="BCTRLSENSOR"/>
</dbReference>
<evidence type="ECO:0000256" key="6">
    <source>
        <dbReference type="ARBA" id="ARBA00022777"/>
    </source>
</evidence>
<dbReference type="SUPFAM" id="SSF47384">
    <property type="entry name" value="Homodimeric domain of signal transducing histidine kinase"/>
    <property type="match status" value="1"/>
</dbReference>
<evidence type="ECO:0000256" key="5">
    <source>
        <dbReference type="ARBA" id="ARBA00022679"/>
    </source>
</evidence>
<dbReference type="Proteomes" id="UP000295106">
    <property type="component" value="Unassembled WGS sequence"/>
</dbReference>
<dbReference type="Gene3D" id="2.10.70.100">
    <property type="match status" value="1"/>
</dbReference>
<evidence type="ECO:0000313" key="14">
    <source>
        <dbReference type="Proteomes" id="UP000295106"/>
    </source>
</evidence>
<protein>
    <recommendedName>
        <fullName evidence="3">histidine kinase</fullName>
        <ecNumber evidence="3">2.7.13.3</ecNumber>
    </recommendedName>
</protein>
<dbReference type="Pfam" id="PF02518">
    <property type="entry name" value="HATPase_c"/>
    <property type="match status" value="1"/>
</dbReference>
<evidence type="ECO:0000313" key="13">
    <source>
        <dbReference type="EMBL" id="TCP05324.1"/>
    </source>
</evidence>
<reference evidence="13 14" key="1">
    <citation type="submission" date="2019-03" db="EMBL/GenBank/DDBJ databases">
        <title>Genomic Encyclopedia of Type Strains, Phase IV (KMG-IV): sequencing the most valuable type-strain genomes for metagenomic binning, comparative biology and taxonomic classification.</title>
        <authorList>
            <person name="Goeker M."/>
        </authorList>
    </citation>
    <scope>NUCLEOTIDE SEQUENCE [LARGE SCALE GENOMIC DNA]</scope>
    <source>
        <strain evidence="13 14">DSM 1709</strain>
    </source>
</reference>
<evidence type="ECO:0000259" key="11">
    <source>
        <dbReference type="PROSITE" id="PS50113"/>
    </source>
</evidence>
<proteinExistence type="predicted"/>
<dbReference type="SUPFAM" id="SSF55785">
    <property type="entry name" value="PYP-like sensor domain (PAS domain)"/>
    <property type="match status" value="1"/>
</dbReference>
<dbReference type="InterPro" id="IPR000700">
    <property type="entry name" value="PAS-assoc_C"/>
</dbReference>
<dbReference type="Pfam" id="PF00512">
    <property type="entry name" value="HisKA"/>
    <property type="match status" value="1"/>
</dbReference>
<evidence type="ECO:0000256" key="8">
    <source>
        <dbReference type="ARBA" id="ARBA00023136"/>
    </source>
</evidence>
<dbReference type="InterPro" id="IPR001610">
    <property type="entry name" value="PAC"/>
</dbReference>
<keyword evidence="5" id="KW-0808">Transferase</keyword>
<dbReference type="GO" id="GO:0005886">
    <property type="term" value="C:plasma membrane"/>
    <property type="evidence" value="ECO:0007669"/>
    <property type="project" value="UniProtKB-SubCell"/>
</dbReference>
<feature type="transmembrane region" description="Helical" evidence="9">
    <location>
        <begin position="20"/>
        <end position="41"/>
    </location>
</feature>
<dbReference type="FunFam" id="1.10.287.130:FF:000001">
    <property type="entry name" value="Two-component sensor histidine kinase"/>
    <property type="match status" value="1"/>
</dbReference>
<dbReference type="InterPro" id="IPR013655">
    <property type="entry name" value="PAS_fold_3"/>
</dbReference>
<dbReference type="CDD" id="cd16922">
    <property type="entry name" value="HATPase_EvgS-ArcB-TorS-like"/>
    <property type="match status" value="1"/>
</dbReference>
<keyword evidence="9" id="KW-0812">Transmembrane</keyword>
<dbReference type="InterPro" id="IPR036097">
    <property type="entry name" value="HisK_dim/P_sf"/>
</dbReference>
<evidence type="ECO:0000256" key="2">
    <source>
        <dbReference type="ARBA" id="ARBA00004429"/>
    </source>
</evidence>
<dbReference type="InterPro" id="IPR004358">
    <property type="entry name" value="Sig_transdc_His_kin-like_C"/>
</dbReference>
<dbReference type="PROSITE" id="PS50113">
    <property type="entry name" value="PAC"/>
    <property type="match status" value="1"/>
</dbReference>
<name>A0A4R2MKL3_RUBGE</name>
<dbReference type="NCBIfam" id="TIGR00229">
    <property type="entry name" value="sensory_box"/>
    <property type="match status" value="1"/>
</dbReference>
<comment type="catalytic activity">
    <reaction evidence="1">
        <text>ATP + protein L-histidine = ADP + protein N-phospho-L-histidine.</text>
        <dbReference type="EC" id="2.7.13.3"/>
    </reaction>
</comment>
<evidence type="ECO:0000256" key="4">
    <source>
        <dbReference type="ARBA" id="ARBA00022553"/>
    </source>
</evidence>
<dbReference type="AlphaFoldDB" id="A0A4R2MKL3"/>
<dbReference type="InterPro" id="IPR036890">
    <property type="entry name" value="HATPase_C_sf"/>
</dbReference>
<dbReference type="SMART" id="SM00387">
    <property type="entry name" value="HATPase_c"/>
    <property type="match status" value="1"/>
</dbReference>
<feature type="domain" description="Histidine kinase" evidence="10">
    <location>
        <begin position="520"/>
        <end position="739"/>
    </location>
</feature>
<dbReference type="PANTHER" id="PTHR43047">
    <property type="entry name" value="TWO-COMPONENT HISTIDINE PROTEIN KINASE"/>
    <property type="match status" value="1"/>
</dbReference>
<accession>A0A4R2MKL3</accession>
<keyword evidence="8 9" id="KW-0472">Membrane</keyword>
<evidence type="ECO:0000259" key="10">
    <source>
        <dbReference type="PROSITE" id="PS50109"/>
    </source>
</evidence>
<gene>
    <name evidence="13" type="ORF">EV684_101196</name>
</gene>
<evidence type="ECO:0000256" key="7">
    <source>
        <dbReference type="ARBA" id="ARBA00023012"/>
    </source>
</evidence>
<keyword evidence="4" id="KW-0597">Phosphoprotein</keyword>
<dbReference type="InterPro" id="IPR005467">
    <property type="entry name" value="His_kinase_dom"/>
</dbReference>
<dbReference type="EC" id="2.7.13.3" evidence="3"/>
<dbReference type="GO" id="GO:0000155">
    <property type="term" value="F:phosphorelay sensor kinase activity"/>
    <property type="evidence" value="ECO:0007669"/>
    <property type="project" value="InterPro"/>
</dbReference>
<organism evidence="13 14">
    <name type="scientific">Rubrivivax gelatinosus</name>
    <name type="common">Rhodocyclus gelatinosus</name>
    <name type="synonym">Rhodopseudomonas gelatinosa</name>
    <dbReference type="NCBI Taxonomy" id="28068"/>
    <lineage>
        <taxon>Bacteria</taxon>
        <taxon>Pseudomonadati</taxon>
        <taxon>Pseudomonadota</taxon>
        <taxon>Betaproteobacteria</taxon>
        <taxon>Burkholderiales</taxon>
        <taxon>Sphaerotilaceae</taxon>
        <taxon>Rubrivivax</taxon>
    </lineage>
</organism>
<dbReference type="CDD" id="cd00082">
    <property type="entry name" value="HisKA"/>
    <property type="match status" value="1"/>
</dbReference>
<dbReference type="EMBL" id="SLXD01000001">
    <property type="protein sequence ID" value="TCP05324.1"/>
    <property type="molecule type" value="Genomic_DNA"/>
</dbReference>
<dbReference type="PROSITE" id="PS50109">
    <property type="entry name" value="HIS_KIN"/>
    <property type="match status" value="1"/>
</dbReference>
<dbReference type="Gene3D" id="1.10.287.130">
    <property type="match status" value="1"/>
</dbReference>
<dbReference type="Pfam" id="PF08447">
    <property type="entry name" value="PAS_3"/>
    <property type="match status" value="1"/>
</dbReference>
<dbReference type="OrthoDB" id="9808408at2"/>
<dbReference type="InterPro" id="IPR035965">
    <property type="entry name" value="PAS-like_dom_sf"/>
</dbReference>
<feature type="domain" description="HAMP" evidence="12">
    <location>
        <begin position="306"/>
        <end position="357"/>
    </location>
</feature>
<comment type="caution">
    <text evidence="13">The sequence shown here is derived from an EMBL/GenBank/DDBJ whole genome shotgun (WGS) entry which is preliminary data.</text>
</comment>
<dbReference type="FunFam" id="3.30.565.10:FF:000006">
    <property type="entry name" value="Sensor histidine kinase WalK"/>
    <property type="match status" value="1"/>
</dbReference>
<evidence type="ECO:0000256" key="9">
    <source>
        <dbReference type="SAM" id="Phobius"/>
    </source>
</evidence>